<evidence type="ECO:0000259" key="17">
    <source>
        <dbReference type="PROSITE" id="PS50173"/>
    </source>
</evidence>
<gene>
    <name evidence="18" type="ORF">LCGC14_1845640</name>
</gene>
<evidence type="ECO:0000256" key="1">
    <source>
        <dbReference type="ARBA" id="ARBA00001946"/>
    </source>
</evidence>
<dbReference type="InterPro" id="IPR043128">
    <property type="entry name" value="Rev_trsase/Diguanyl_cyclase"/>
</dbReference>
<keyword evidence="11" id="KW-0227">DNA damage</keyword>
<evidence type="ECO:0000256" key="6">
    <source>
        <dbReference type="ARBA" id="ARBA00022490"/>
    </source>
</evidence>
<keyword evidence="7" id="KW-0808">Transferase</keyword>
<evidence type="ECO:0000256" key="9">
    <source>
        <dbReference type="ARBA" id="ARBA00022705"/>
    </source>
</evidence>
<protein>
    <recommendedName>
        <fullName evidence="4">DNA-directed DNA polymerase</fullName>
        <ecNumber evidence="4">2.7.7.7</ecNumber>
    </recommendedName>
</protein>
<dbReference type="InterPro" id="IPR050116">
    <property type="entry name" value="DNA_polymerase-Y"/>
</dbReference>
<dbReference type="NCBIfam" id="NF002677">
    <property type="entry name" value="PRK02406.1"/>
    <property type="match status" value="1"/>
</dbReference>
<name>A0A0F9IRI1_9ZZZZ</name>
<comment type="subcellular location">
    <subcellularLocation>
        <location evidence="2">Cytoplasm</location>
    </subcellularLocation>
</comment>
<evidence type="ECO:0000256" key="15">
    <source>
        <dbReference type="ARBA" id="ARBA00023204"/>
    </source>
</evidence>
<accession>A0A0F9IRI1</accession>
<dbReference type="Gene3D" id="1.10.150.20">
    <property type="entry name" value="5' to 3' exonuclease, C-terminal subdomain"/>
    <property type="match status" value="1"/>
</dbReference>
<dbReference type="Gene3D" id="3.30.70.270">
    <property type="match status" value="1"/>
</dbReference>
<evidence type="ECO:0000256" key="13">
    <source>
        <dbReference type="ARBA" id="ARBA00022932"/>
    </source>
</evidence>
<feature type="domain" description="UmuC" evidence="17">
    <location>
        <begin position="4"/>
        <end position="184"/>
    </location>
</feature>
<dbReference type="PANTHER" id="PTHR11076:SF33">
    <property type="entry name" value="DNA POLYMERASE KAPPA"/>
    <property type="match status" value="1"/>
</dbReference>
<keyword evidence="13" id="KW-0239">DNA-directed DNA polymerase</keyword>
<reference evidence="18" key="1">
    <citation type="journal article" date="2015" name="Nature">
        <title>Complex archaea that bridge the gap between prokaryotes and eukaryotes.</title>
        <authorList>
            <person name="Spang A."/>
            <person name="Saw J.H."/>
            <person name="Jorgensen S.L."/>
            <person name="Zaremba-Niedzwiedzka K."/>
            <person name="Martijn J."/>
            <person name="Lind A.E."/>
            <person name="van Eijk R."/>
            <person name="Schleper C."/>
            <person name="Guy L."/>
            <person name="Ettema T.J."/>
        </authorList>
    </citation>
    <scope>NUCLEOTIDE SEQUENCE</scope>
</reference>
<organism evidence="18">
    <name type="scientific">marine sediment metagenome</name>
    <dbReference type="NCBI Taxonomy" id="412755"/>
    <lineage>
        <taxon>unclassified sequences</taxon>
        <taxon>metagenomes</taxon>
        <taxon>ecological metagenomes</taxon>
    </lineage>
</organism>
<dbReference type="GO" id="GO:0046872">
    <property type="term" value="F:metal ion binding"/>
    <property type="evidence" value="ECO:0007669"/>
    <property type="project" value="UniProtKB-KW"/>
</dbReference>
<evidence type="ECO:0000256" key="2">
    <source>
        <dbReference type="ARBA" id="ARBA00004496"/>
    </source>
</evidence>
<dbReference type="AlphaFoldDB" id="A0A0F9IRI1"/>
<dbReference type="EC" id="2.7.7.7" evidence="4"/>
<keyword evidence="8" id="KW-0548">Nucleotidyltransferase</keyword>
<dbReference type="InterPro" id="IPR001126">
    <property type="entry name" value="UmuC"/>
</dbReference>
<dbReference type="GO" id="GO:0005829">
    <property type="term" value="C:cytosol"/>
    <property type="evidence" value="ECO:0007669"/>
    <property type="project" value="TreeGrafter"/>
</dbReference>
<dbReference type="GO" id="GO:0003677">
    <property type="term" value="F:DNA binding"/>
    <property type="evidence" value="ECO:0007669"/>
    <property type="project" value="UniProtKB-KW"/>
</dbReference>
<dbReference type="GO" id="GO:0042276">
    <property type="term" value="P:error-prone translesion synthesis"/>
    <property type="evidence" value="ECO:0007669"/>
    <property type="project" value="TreeGrafter"/>
</dbReference>
<evidence type="ECO:0000256" key="3">
    <source>
        <dbReference type="ARBA" id="ARBA00010945"/>
    </source>
</evidence>
<dbReference type="PANTHER" id="PTHR11076">
    <property type="entry name" value="DNA REPAIR POLYMERASE UMUC / TRANSFERASE FAMILY MEMBER"/>
    <property type="match status" value="1"/>
</dbReference>
<dbReference type="GO" id="GO:0009432">
    <property type="term" value="P:SOS response"/>
    <property type="evidence" value="ECO:0007669"/>
    <property type="project" value="TreeGrafter"/>
</dbReference>
<evidence type="ECO:0000256" key="16">
    <source>
        <dbReference type="ARBA" id="ARBA00049244"/>
    </source>
</evidence>
<dbReference type="Pfam" id="PF00817">
    <property type="entry name" value="IMS"/>
    <property type="match status" value="1"/>
</dbReference>
<keyword evidence="9" id="KW-0235">DNA replication</keyword>
<proteinExistence type="inferred from homology"/>
<dbReference type="InterPro" id="IPR024728">
    <property type="entry name" value="PolY_HhH_motif"/>
</dbReference>
<evidence type="ECO:0000256" key="4">
    <source>
        <dbReference type="ARBA" id="ARBA00012417"/>
    </source>
</evidence>
<feature type="non-terminal residue" evidence="18">
    <location>
        <position position="262"/>
    </location>
</feature>
<dbReference type="GO" id="GO:0006260">
    <property type="term" value="P:DNA replication"/>
    <property type="evidence" value="ECO:0007669"/>
    <property type="project" value="UniProtKB-KW"/>
</dbReference>
<keyword evidence="12" id="KW-0460">Magnesium</keyword>
<evidence type="ECO:0000256" key="8">
    <source>
        <dbReference type="ARBA" id="ARBA00022695"/>
    </source>
</evidence>
<evidence type="ECO:0000256" key="7">
    <source>
        <dbReference type="ARBA" id="ARBA00022679"/>
    </source>
</evidence>
<dbReference type="InterPro" id="IPR022880">
    <property type="entry name" value="DNApol_IV"/>
</dbReference>
<dbReference type="CDD" id="cd03586">
    <property type="entry name" value="PolY_Pol_IV_kappa"/>
    <property type="match status" value="1"/>
</dbReference>
<comment type="similarity">
    <text evidence="3">Belongs to the DNA polymerase type-Y family.</text>
</comment>
<dbReference type="GO" id="GO:0003887">
    <property type="term" value="F:DNA-directed DNA polymerase activity"/>
    <property type="evidence" value="ECO:0007669"/>
    <property type="project" value="UniProtKB-KW"/>
</dbReference>
<dbReference type="FunFam" id="3.40.1170.60:FF:000001">
    <property type="entry name" value="DNA polymerase IV"/>
    <property type="match status" value="1"/>
</dbReference>
<evidence type="ECO:0000313" key="18">
    <source>
        <dbReference type="EMBL" id="KKL96325.1"/>
    </source>
</evidence>
<dbReference type="Gene3D" id="3.40.1170.60">
    <property type="match status" value="1"/>
</dbReference>
<keyword evidence="15" id="KW-0234">DNA repair</keyword>
<dbReference type="Pfam" id="PF11798">
    <property type="entry name" value="IMS_HHH"/>
    <property type="match status" value="1"/>
</dbReference>
<keyword evidence="14" id="KW-0238">DNA-binding</keyword>
<comment type="caution">
    <text evidence="18">The sequence shown here is derived from an EMBL/GenBank/DDBJ whole genome shotgun (WGS) entry which is preliminary data.</text>
</comment>
<keyword evidence="10" id="KW-0479">Metal-binding</keyword>
<evidence type="ECO:0000256" key="5">
    <source>
        <dbReference type="ARBA" id="ARBA00022457"/>
    </source>
</evidence>
<sequence>MKKFIHIDMDCFYAAVEMRDNPALANVPLAIGGNSRRGVLSTANYIAREYGVRSAMSNYHAKQRCPDLVIVPGRMQVYKAISLQIRAIFQRYTDLIEPLSLDEAYLDVTDSTACKGSATLMAQQIRADIFAATGLTASAGVAPIKFIAKIASDENKPNGQFVVLPELVDEFLAQLPLGKIPGVGKVTLEKLNLKGLYTGADVCEKGVNWMQQHVGNFGVSLYQKCAGLHIGKVSTERVRKSLSVEHTYEYNKTSLQEWLEQL</sequence>
<dbReference type="EMBL" id="LAZR01018462">
    <property type="protein sequence ID" value="KKL96325.1"/>
    <property type="molecule type" value="Genomic_DNA"/>
</dbReference>
<evidence type="ECO:0000256" key="11">
    <source>
        <dbReference type="ARBA" id="ARBA00022763"/>
    </source>
</evidence>
<comment type="catalytic activity">
    <reaction evidence="16">
        <text>DNA(n) + a 2'-deoxyribonucleoside 5'-triphosphate = DNA(n+1) + diphosphate</text>
        <dbReference type="Rhea" id="RHEA:22508"/>
        <dbReference type="Rhea" id="RHEA-COMP:17339"/>
        <dbReference type="Rhea" id="RHEA-COMP:17340"/>
        <dbReference type="ChEBI" id="CHEBI:33019"/>
        <dbReference type="ChEBI" id="CHEBI:61560"/>
        <dbReference type="ChEBI" id="CHEBI:173112"/>
        <dbReference type="EC" id="2.7.7.7"/>
    </reaction>
</comment>
<evidence type="ECO:0000256" key="12">
    <source>
        <dbReference type="ARBA" id="ARBA00022842"/>
    </source>
</evidence>
<dbReference type="GO" id="GO:0006281">
    <property type="term" value="P:DNA repair"/>
    <property type="evidence" value="ECO:0007669"/>
    <property type="project" value="UniProtKB-KW"/>
</dbReference>
<dbReference type="PROSITE" id="PS50173">
    <property type="entry name" value="UMUC"/>
    <property type="match status" value="1"/>
</dbReference>
<keyword evidence="5" id="KW-0515">Mutator protein</keyword>
<dbReference type="SUPFAM" id="SSF56672">
    <property type="entry name" value="DNA/RNA polymerases"/>
    <property type="match status" value="1"/>
</dbReference>
<evidence type="ECO:0000256" key="14">
    <source>
        <dbReference type="ARBA" id="ARBA00023125"/>
    </source>
</evidence>
<comment type="cofactor">
    <cofactor evidence="1">
        <name>Mg(2+)</name>
        <dbReference type="ChEBI" id="CHEBI:18420"/>
    </cofactor>
</comment>
<dbReference type="InterPro" id="IPR043502">
    <property type="entry name" value="DNA/RNA_pol_sf"/>
</dbReference>
<evidence type="ECO:0000256" key="10">
    <source>
        <dbReference type="ARBA" id="ARBA00022723"/>
    </source>
</evidence>
<keyword evidence="6" id="KW-0963">Cytoplasm</keyword>